<dbReference type="InterPro" id="IPR036583">
    <property type="entry name" value="23S_rRNA_IVS_sf"/>
</dbReference>
<dbReference type="AlphaFoldDB" id="A0A369AB13"/>
<protein>
    <submittedName>
        <fullName evidence="1">Four helix bundle protein</fullName>
    </submittedName>
</protein>
<sequence>MKKANETEYWLNLLKDTEYIELELFEKRNAECKELISMLVSSLKTLKAKGLKNKYSK</sequence>
<evidence type="ECO:0000313" key="1">
    <source>
        <dbReference type="EMBL" id="RCX05486.1"/>
    </source>
</evidence>
<organism evidence="1 2">
    <name type="scientific">Schleiferia thermophila</name>
    <dbReference type="NCBI Taxonomy" id="884107"/>
    <lineage>
        <taxon>Bacteria</taxon>
        <taxon>Pseudomonadati</taxon>
        <taxon>Bacteroidota</taxon>
        <taxon>Flavobacteriia</taxon>
        <taxon>Flavobacteriales</taxon>
        <taxon>Schleiferiaceae</taxon>
        <taxon>Schleiferia</taxon>
    </lineage>
</organism>
<dbReference type="EMBL" id="QPJS01000001">
    <property type="protein sequence ID" value="RCX05486.1"/>
    <property type="molecule type" value="Genomic_DNA"/>
</dbReference>
<evidence type="ECO:0000313" key="2">
    <source>
        <dbReference type="Proteomes" id="UP000253517"/>
    </source>
</evidence>
<dbReference type="Gene3D" id="1.20.1440.60">
    <property type="entry name" value="23S rRNA-intervening sequence"/>
    <property type="match status" value="1"/>
</dbReference>
<dbReference type="InterPro" id="IPR012657">
    <property type="entry name" value="23S_rRNA-intervening_sequence"/>
</dbReference>
<gene>
    <name evidence="1" type="ORF">DES35_101773</name>
</gene>
<name>A0A369AB13_9FLAO</name>
<accession>A0A369AB13</accession>
<keyword evidence="2" id="KW-1185">Reference proteome</keyword>
<dbReference type="Proteomes" id="UP000253517">
    <property type="component" value="Unassembled WGS sequence"/>
</dbReference>
<dbReference type="SUPFAM" id="SSF158446">
    <property type="entry name" value="IVS-encoded protein-like"/>
    <property type="match status" value="1"/>
</dbReference>
<proteinExistence type="predicted"/>
<comment type="caution">
    <text evidence="1">The sequence shown here is derived from an EMBL/GenBank/DDBJ whole genome shotgun (WGS) entry which is preliminary data.</text>
</comment>
<reference evidence="1 2" key="1">
    <citation type="submission" date="2018-07" db="EMBL/GenBank/DDBJ databases">
        <title>Genomic Encyclopedia of Type Strains, Phase IV (KMG-IV): sequencing the most valuable type-strain genomes for metagenomic binning, comparative biology and taxonomic classification.</title>
        <authorList>
            <person name="Goeker M."/>
        </authorList>
    </citation>
    <scope>NUCLEOTIDE SEQUENCE [LARGE SCALE GENOMIC DNA]</scope>
    <source>
        <strain evidence="1 2">DSM 21410</strain>
    </source>
</reference>
<dbReference type="NCBIfam" id="TIGR02436">
    <property type="entry name" value="four helix bundle protein"/>
    <property type="match status" value="1"/>
</dbReference>